<evidence type="ECO:0000313" key="8">
    <source>
        <dbReference type="EMBL" id="PZQ18838.1"/>
    </source>
</evidence>
<dbReference type="PIRSF" id="PIRSF004846">
    <property type="entry name" value="ModA"/>
    <property type="match status" value="1"/>
</dbReference>
<dbReference type="NCBIfam" id="TIGR01256">
    <property type="entry name" value="modA"/>
    <property type="match status" value="1"/>
</dbReference>
<feature type="binding site" evidence="6">
    <location>
        <position position="158"/>
    </location>
    <ligand>
        <name>molybdate</name>
        <dbReference type="ChEBI" id="CHEBI:36264"/>
    </ligand>
</feature>
<feature type="binding site" evidence="6">
    <location>
        <position position="45"/>
    </location>
    <ligand>
        <name>molybdate</name>
        <dbReference type="ChEBI" id="CHEBI:36264"/>
    </ligand>
</feature>
<keyword evidence="4 7" id="KW-0732">Signal</keyword>
<sequence>MSITRRFLARIALAGAFAASSLGVAAVPAMAQDAKAPVVVFAAASLKNALDQIAKDWTKETGVEVKTSYAASSALAKQIEQAAPADLFISADVPWMDYVAQKDLIDPASRLDLLGNKLVLVAAADWSKGDVDLKSGVDLAGLLGDGRLAMGEPGSVPAGKYGKAALEKLGVWDKVSAKVAGAENVRAALALVSRGEAPLGIVYKTDAAADKGVKIVGTFPADSHAPIVYPAAKLKSATSPSADAFLKRLSASSARTVFEAAGFTVIAPPSGS</sequence>
<dbReference type="PANTHER" id="PTHR30632">
    <property type="entry name" value="MOLYBDATE-BINDING PERIPLASMIC PROTEIN"/>
    <property type="match status" value="1"/>
</dbReference>
<reference evidence="8 9" key="1">
    <citation type="submission" date="2017-08" db="EMBL/GenBank/DDBJ databases">
        <title>Infants hospitalized years apart are colonized by the same room-sourced microbial strains.</title>
        <authorList>
            <person name="Brooks B."/>
            <person name="Olm M.R."/>
            <person name="Firek B.A."/>
            <person name="Baker R."/>
            <person name="Thomas B.C."/>
            <person name="Morowitz M.J."/>
            <person name="Banfield J.F."/>
        </authorList>
    </citation>
    <scope>NUCLEOTIDE SEQUENCE [LARGE SCALE GENOMIC DNA]</scope>
    <source>
        <strain evidence="8">S2_005_003_R2_43</strain>
    </source>
</reference>
<dbReference type="InterPro" id="IPR050682">
    <property type="entry name" value="ModA/WtpA"/>
</dbReference>
<dbReference type="PANTHER" id="PTHR30632:SF17">
    <property type="entry name" value="MOLYBDATE-BINDING PROTEIN MODA"/>
    <property type="match status" value="1"/>
</dbReference>
<dbReference type="NCBIfam" id="NF007958">
    <property type="entry name" value="PRK10677.1"/>
    <property type="match status" value="1"/>
</dbReference>
<keyword evidence="3 6" id="KW-0479">Metal-binding</keyword>
<dbReference type="AlphaFoldDB" id="A0A2W5KTU9"/>
<evidence type="ECO:0000256" key="4">
    <source>
        <dbReference type="ARBA" id="ARBA00022729"/>
    </source>
</evidence>
<comment type="similarity">
    <text evidence="1">Belongs to the bacterial solute-binding protein ModA family.</text>
</comment>
<evidence type="ECO:0000256" key="3">
    <source>
        <dbReference type="ARBA" id="ARBA00022723"/>
    </source>
</evidence>
<proteinExistence type="inferred from homology"/>
<evidence type="ECO:0000256" key="1">
    <source>
        <dbReference type="ARBA" id="ARBA00009175"/>
    </source>
</evidence>
<accession>A0A2W5KTU9</accession>
<protein>
    <submittedName>
        <fullName evidence="8">Molybdate ABC transporter substrate-binding protein</fullName>
    </submittedName>
</protein>
<dbReference type="Proteomes" id="UP000249577">
    <property type="component" value="Unassembled WGS sequence"/>
</dbReference>
<dbReference type="SUPFAM" id="SSF53850">
    <property type="entry name" value="Periplasmic binding protein-like II"/>
    <property type="match status" value="1"/>
</dbReference>
<feature type="binding site" evidence="6">
    <location>
        <position position="72"/>
    </location>
    <ligand>
        <name>molybdate</name>
        <dbReference type="ChEBI" id="CHEBI:36264"/>
    </ligand>
</feature>
<dbReference type="GO" id="GO:0015689">
    <property type="term" value="P:molybdate ion transport"/>
    <property type="evidence" value="ECO:0007669"/>
    <property type="project" value="InterPro"/>
</dbReference>
<dbReference type="GO" id="GO:0030288">
    <property type="term" value="C:outer membrane-bounded periplasmic space"/>
    <property type="evidence" value="ECO:0007669"/>
    <property type="project" value="TreeGrafter"/>
</dbReference>
<dbReference type="CDD" id="cd13536">
    <property type="entry name" value="PBP2_EcModA"/>
    <property type="match status" value="1"/>
</dbReference>
<dbReference type="PROSITE" id="PS51318">
    <property type="entry name" value="TAT"/>
    <property type="match status" value="1"/>
</dbReference>
<comment type="caution">
    <text evidence="8">The sequence shown here is derived from an EMBL/GenBank/DDBJ whole genome shotgun (WGS) entry which is preliminary data.</text>
</comment>
<gene>
    <name evidence="8" type="ORF">DI565_00030</name>
</gene>
<feature type="chain" id="PRO_5016045294" evidence="7">
    <location>
        <begin position="32"/>
        <end position="272"/>
    </location>
</feature>
<dbReference type="InterPro" id="IPR006311">
    <property type="entry name" value="TAT_signal"/>
</dbReference>
<dbReference type="GO" id="GO:0046872">
    <property type="term" value="F:metal ion binding"/>
    <property type="evidence" value="ECO:0007669"/>
    <property type="project" value="UniProtKB-KW"/>
</dbReference>
<organism evidence="8 9">
    <name type="scientific">Ancylobacter novellus</name>
    <name type="common">Thiobacillus novellus</name>
    <dbReference type="NCBI Taxonomy" id="921"/>
    <lineage>
        <taxon>Bacteria</taxon>
        <taxon>Pseudomonadati</taxon>
        <taxon>Pseudomonadota</taxon>
        <taxon>Alphaproteobacteria</taxon>
        <taxon>Hyphomicrobiales</taxon>
        <taxon>Xanthobacteraceae</taxon>
        <taxon>Ancylobacter</taxon>
    </lineage>
</organism>
<keyword evidence="2 6" id="KW-0500">Molybdenum</keyword>
<evidence type="ECO:0000256" key="5">
    <source>
        <dbReference type="ARBA" id="ARBA00062515"/>
    </source>
</evidence>
<dbReference type="InterPro" id="IPR005950">
    <property type="entry name" value="ModA"/>
</dbReference>
<dbReference type="GO" id="GO:0030973">
    <property type="term" value="F:molybdate ion binding"/>
    <property type="evidence" value="ECO:0007669"/>
    <property type="project" value="TreeGrafter"/>
</dbReference>
<evidence type="ECO:0000256" key="2">
    <source>
        <dbReference type="ARBA" id="ARBA00022505"/>
    </source>
</evidence>
<feature type="binding site" evidence="6">
    <location>
        <position position="203"/>
    </location>
    <ligand>
        <name>molybdate</name>
        <dbReference type="ChEBI" id="CHEBI:36264"/>
    </ligand>
</feature>
<dbReference type="EMBL" id="QFPN01000001">
    <property type="protein sequence ID" value="PZQ18838.1"/>
    <property type="molecule type" value="Genomic_DNA"/>
</dbReference>
<feature type="binding site" evidence="6">
    <location>
        <position position="185"/>
    </location>
    <ligand>
        <name>molybdate</name>
        <dbReference type="ChEBI" id="CHEBI:36264"/>
    </ligand>
</feature>
<name>A0A2W5KTU9_ANCNO</name>
<dbReference type="GO" id="GO:1901359">
    <property type="term" value="F:tungstate binding"/>
    <property type="evidence" value="ECO:0007669"/>
    <property type="project" value="UniProtKB-ARBA"/>
</dbReference>
<feature type="signal peptide" evidence="7">
    <location>
        <begin position="1"/>
        <end position="31"/>
    </location>
</feature>
<evidence type="ECO:0000256" key="6">
    <source>
        <dbReference type="PIRSR" id="PIRSR004846-1"/>
    </source>
</evidence>
<comment type="subunit">
    <text evidence="5">The complex is composed of two ATP-binding proteins (ModC), two transmembrane proteins (ModB) and a solute-binding protein (ModA).</text>
</comment>
<evidence type="ECO:0000256" key="7">
    <source>
        <dbReference type="SAM" id="SignalP"/>
    </source>
</evidence>
<evidence type="ECO:0000313" key="9">
    <source>
        <dbReference type="Proteomes" id="UP000249577"/>
    </source>
</evidence>
<dbReference type="FunFam" id="3.40.190.10:FF:000035">
    <property type="entry name" value="Molybdate ABC transporter substrate-binding protein"/>
    <property type="match status" value="1"/>
</dbReference>
<dbReference type="Pfam" id="PF13531">
    <property type="entry name" value="SBP_bac_11"/>
    <property type="match status" value="1"/>
</dbReference>
<dbReference type="Gene3D" id="3.40.190.10">
    <property type="entry name" value="Periplasmic binding protein-like II"/>
    <property type="match status" value="2"/>
</dbReference>